<feature type="compositionally biased region" description="Polar residues" evidence="1">
    <location>
        <begin position="64"/>
        <end position="75"/>
    </location>
</feature>
<evidence type="ECO:0000313" key="13">
    <source>
        <dbReference type="Proteomes" id="UP000046680"/>
    </source>
</evidence>
<evidence type="ECO:0000313" key="15">
    <source>
        <dbReference type="Proteomes" id="UP000048289"/>
    </source>
</evidence>
<evidence type="ECO:0000313" key="2">
    <source>
        <dbReference type="EMBL" id="CFE34538.1"/>
    </source>
</evidence>
<evidence type="ECO:0000313" key="11">
    <source>
        <dbReference type="Proteomes" id="UP000044938"/>
    </source>
</evidence>
<evidence type="ECO:0000313" key="7">
    <source>
        <dbReference type="EMBL" id="COX38726.1"/>
    </source>
</evidence>
<evidence type="ECO:0000313" key="10">
    <source>
        <dbReference type="Proteomes" id="UP000039021"/>
    </source>
</evidence>
<dbReference type="EMBL" id="CFOE01000005">
    <property type="protein sequence ID" value="CFE34538.1"/>
    <property type="molecule type" value="Genomic_DNA"/>
</dbReference>
<dbReference type="EMBL" id="CHKL01000984">
    <property type="protein sequence ID" value="COX53228.1"/>
    <property type="molecule type" value="Genomic_DNA"/>
</dbReference>
<dbReference type="Proteomes" id="UP000044938">
    <property type="component" value="Unassembled WGS sequence"/>
</dbReference>
<dbReference type="Proteomes" id="UP000039021">
    <property type="component" value="Unassembled WGS sequence"/>
</dbReference>
<dbReference type="AlphaFoldDB" id="A0A0T7PD24"/>
<evidence type="ECO:0000313" key="12">
    <source>
        <dbReference type="Proteomes" id="UP000045842"/>
    </source>
</evidence>
<dbReference type="EMBL" id="CNFT01000692">
    <property type="protein sequence ID" value="CKS16975.1"/>
    <property type="molecule type" value="Genomic_DNA"/>
</dbReference>
<reference evidence="10 11" key="1">
    <citation type="submission" date="2015-03" db="EMBL/GenBank/DDBJ databases">
        <authorList>
            <consortium name="Pathogen Informatics"/>
        </authorList>
    </citation>
    <scope>NUCLEOTIDE SEQUENCE [LARGE SCALE GENOMIC DNA]</scope>
    <source>
        <strain evidence="5 17">Bir 185</strain>
        <strain evidence="4 13">C09601061</strain>
        <strain evidence="6 12">G09801536</strain>
        <strain evidence="2 15">G09901357</strain>
        <strain evidence="3 14">H09601792</strain>
        <strain evidence="7 11">M09401471</strain>
        <strain evidence="10">N09902308</strain>
        <strain evidence="8 16">P00601463</strain>
    </source>
</reference>
<dbReference type="EMBL" id="CFOH01000192">
    <property type="protein sequence ID" value="CFE49501.1"/>
    <property type="molecule type" value="Genomic_DNA"/>
</dbReference>
<evidence type="ECO:0000313" key="5">
    <source>
        <dbReference type="EMBL" id="CKS16975.1"/>
    </source>
</evidence>
<dbReference type="EMBL" id="CSAJ01000933">
    <property type="protein sequence ID" value="COX38726.1"/>
    <property type="molecule type" value="Genomic_DNA"/>
</dbReference>
<proteinExistence type="predicted"/>
<protein>
    <submittedName>
        <fullName evidence="9">Uncharacterized protein</fullName>
    </submittedName>
</protein>
<sequence length="87" mass="9234">MNDEEPPRSAAARRAAELALVRVVHHYGRETLHSDKAIANWAPGHYCDGSTSGSCCGPTRAKVDTSNSRSRPSTVTTIRACAPAALT</sequence>
<evidence type="ECO:0000256" key="1">
    <source>
        <dbReference type="SAM" id="MobiDB-lite"/>
    </source>
</evidence>
<evidence type="ECO:0000313" key="9">
    <source>
        <dbReference type="EMBL" id="COZ51119.1"/>
    </source>
</evidence>
<gene>
    <name evidence="4" type="ORF">ERS007657_00788</name>
    <name evidence="6" type="ORF">ERS007679_00837</name>
    <name evidence="2" type="ORF">ERS007681_00091</name>
    <name evidence="3" type="ORF">ERS007688_01486</name>
    <name evidence="7" type="ORF">ERS007720_04414</name>
    <name evidence="9" type="ORF">ERS007739_03837</name>
    <name evidence="8" type="ORF">ERS007741_04504</name>
    <name evidence="5" type="ORF">ERS027659_02734</name>
</gene>
<feature type="region of interest" description="Disordered" evidence="1">
    <location>
        <begin position="51"/>
        <end position="75"/>
    </location>
</feature>
<evidence type="ECO:0000313" key="16">
    <source>
        <dbReference type="Proteomes" id="UP000048600"/>
    </source>
</evidence>
<organism evidence="9 10">
    <name type="scientific">Mycobacterium tuberculosis</name>
    <dbReference type="NCBI Taxonomy" id="1773"/>
    <lineage>
        <taxon>Bacteria</taxon>
        <taxon>Bacillati</taxon>
        <taxon>Actinomycetota</taxon>
        <taxon>Actinomycetes</taxon>
        <taxon>Mycobacteriales</taxon>
        <taxon>Mycobacteriaceae</taxon>
        <taxon>Mycobacterium</taxon>
        <taxon>Mycobacterium tuberculosis complex</taxon>
    </lineage>
</organism>
<evidence type="ECO:0000313" key="8">
    <source>
        <dbReference type="EMBL" id="COX53228.1"/>
    </source>
</evidence>
<dbReference type="Proteomes" id="UP000046680">
    <property type="component" value="Unassembled WGS sequence"/>
</dbReference>
<evidence type="ECO:0000313" key="4">
    <source>
        <dbReference type="EMBL" id="CFR69702.1"/>
    </source>
</evidence>
<dbReference type="Proteomes" id="UP000048289">
    <property type="component" value="Unassembled WGS sequence"/>
</dbReference>
<name>A0A0T7PD24_MYCTX</name>
<evidence type="ECO:0000313" key="17">
    <source>
        <dbReference type="Proteomes" id="UP000050164"/>
    </source>
</evidence>
<evidence type="ECO:0000313" key="14">
    <source>
        <dbReference type="Proteomes" id="UP000046947"/>
    </source>
</evidence>
<accession>A0A0T7PD24</accession>
<reference evidence="9" key="2">
    <citation type="submission" date="2015-03" db="EMBL/GenBank/DDBJ databases">
        <authorList>
            <consortium name="Pathogen Informatics"/>
            <person name="Murphy D."/>
        </authorList>
    </citation>
    <scope>NUCLEOTIDE SEQUENCE</scope>
    <source>
        <strain evidence="9">N09902308</strain>
    </source>
</reference>
<dbReference type="Proteomes" id="UP000050164">
    <property type="component" value="Unassembled WGS sequence"/>
</dbReference>
<dbReference type="EMBL" id="CSAD01000075">
    <property type="protein sequence ID" value="COV01356.1"/>
    <property type="molecule type" value="Genomic_DNA"/>
</dbReference>
<evidence type="ECO:0000313" key="6">
    <source>
        <dbReference type="EMBL" id="COV01356.1"/>
    </source>
</evidence>
<dbReference type="Proteomes" id="UP000045842">
    <property type="component" value="Unassembled WGS sequence"/>
</dbReference>
<dbReference type="EMBL" id="CSBK01002120">
    <property type="protein sequence ID" value="COZ51119.1"/>
    <property type="molecule type" value="Genomic_DNA"/>
</dbReference>
<dbReference type="EMBL" id="CGCX01000197">
    <property type="protein sequence ID" value="CFR69702.1"/>
    <property type="molecule type" value="Genomic_DNA"/>
</dbReference>
<dbReference type="Proteomes" id="UP000046947">
    <property type="component" value="Unassembled WGS sequence"/>
</dbReference>
<evidence type="ECO:0000313" key="3">
    <source>
        <dbReference type="EMBL" id="CFE49501.1"/>
    </source>
</evidence>
<dbReference type="Proteomes" id="UP000048600">
    <property type="component" value="Unassembled WGS sequence"/>
</dbReference>